<evidence type="ECO:0000313" key="1">
    <source>
        <dbReference type="EMBL" id="MBD0379951.1"/>
    </source>
</evidence>
<evidence type="ECO:0000313" key="2">
    <source>
        <dbReference type="Proteomes" id="UP000650466"/>
    </source>
</evidence>
<dbReference type="RefSeq" id="WP_188173728.1">
    <property type="nucleotide sequence ID" value="NZ_JACVVD010000002.1"/>
</dbReference>
<reference evidence="1" key="1">
    <citation type="submission" date="2020-09" db="EMBL/GenBank/DDBJ databases">
        <title>Draft Genome Sequence of Paenibacillus sp. WST5.</title>
        <authorList>
            <person name="Bao Z."/>
        </authorList>
    </citation>
    <scope>NUCLEOTIDE SEQUENCE</scope>
    <source>
        <strain evidence="1">WST5</strain>
    </source>
</reference>
<comment type="caution">
    <text evidence="1">The sequence shown here is derived from an EMBL/GenBank/DDBJ whole genome shotgun (WGS) entry which is preliminary data.</text>
</comment>
<dbReference type="Proteomes" id="UP000650466">
    <property type="component" value="Unassembled WGS sequence"/>
</dbReference>
<protein>
    <submittedName>
        <fullName evidence="1">Uncharacterized protein</fullName>
    </submittedName>
</protein>
<proteinExistence type="predicted"/>
<accession>A0A926KMZ4</accession>
<sequence>MKRECSVIRIGRSSALSDTLATSDWLKRYLTFCFNNDCRPDLFTFHCYHGNDRYSRRYRQLLFPLGDYAARVNPLKDGETHPVYKAIKLIK</sequence>
<dbReference type="EMBL" id="JACVVD010000002">
    <property type="protein sequence ID" value="MBD0379951.1"/>
    <property type="molecule type" value="Genomic_DNA"/>
</dbReference>
<dbReference type="Gene3D" id="3.20.20.80">
    <property type="entry name" value="Glycosidases"/>
    <property type="match status" value="1"/>
</dbReference>
<dbReference type="AlphaFoldDB" id="A0A926KMZ4"/>
<gene>
    <name evidence="1" type="ORF">ICC18_07490</name>
</gene>
<organism evidence="1 2">
    <name type="scientific">Paenibacillus sedimenti</name>
    <dbReference type="NCBI Taxonomy" id="2770274"/>
    <lineage>
        <taxon>Bacteria</taxon>
        <taxon>Bacillati</taxon>
        <taxon>Bacillota</taxon>
        <taxon>Bacilli</taxon>
        <taxon>Bacillales</taxon>
        <taxon>Paenibacillaceae</taxon>
        <taxon>Paenibacillus</taxon>
    </lineage>
</organism>
<keyword evidence="2" id="KW-1185">Reference proteome</keyword>
<name>A0A926KMZ4_9BACL</name>